<sequence>MSTVAVPGLSTVVAELFAIAVAVAEPSTGSYTIAVTGPFTIAITEPYTVATTKPFTITVTDPSVAVAVTEPSVTGTRYPHSGAGAGCCVLSRTHTISGSVSLRYYEWRSTAVI</sequence>
<gene>
    <name evidence="1" type="ORF">BDM02DRAFT_3194399</name>
</gene>
<proteinExistence type="predicted"/>
<evidence type="ECO:0000313" key="2">
    <source>
        <dbReference type="Proteomes" id="UP000886501"/>
    </source>
</evidence>
<organism evidence="1 2">
    <name type="scientific">Thelephora ganbajun</name>
    <name type="common">Ganba fungus</name>
    <dbReference type="NCBI Taxonomy" id="370292"/>
    <lineage>
        <taxon>Eukaryota</taxon>
        <taxon>Fungi</taxon>
        <taxon>Dikarya</taxon>
        <taxon>Basidiomycota</taxon>
        <taxon>Agaricomycotina</taxon>
        <taxon>Agaricomycetes</taxon>
        <taxon>Thelephorales</taxon>
        <taxon>Thelephoraceae</taxon>
        <taxon>Thelephora</taxon>
    </lineage>
</organism>
<protein>
    <submittedName>
        <fullName evidence="1">Uncharacterized protein</fullName>
    </submittedName>
</protein>
<reference evidence="1" key="1">
    <citation type="submission" date="2019-10" db="EMBL/GenBank/DDBJ databases">
        <authorList>
            <consortium name="DOE Joint Genome Institute"/>
            <person name="Kuo A."/>
            <person name="Miyauchi S."/>
            <person name="Kiss E."/>
            <person name="Drula E."/>
            <person name="Kohler A."/>
            <person name="Sanchez-Garcia M."/>
            <person name="Andreopoulos B."/>
            <person name="Barry K.W."/>
            <person name="Bonito G."/>
            <person name="Buee M."/>
            <person name="Carver A."/>
            <person name="Chen C."/>
            <person name="Cichocki N."/>
            <person name="Clum A."/>
            <person name="Culley D."/>
            <person name="Crous P.W."/>
            <person name="Fauchery L."/>
            <person name="Girlanda M."/>
            <person name="Hayes R."/>
            <person name="Keri Z."/>
            <person name="Labutti K."/>
            <person name="Lipzen A."/>
            <person name="Lombard V."/>
            <person name="Magnuson J."/>
            <person name="Maillard F."/>
            <person name="Morin E."/>
            <person name="Murat C."/>
            <person name="Nolan M."/>
            <person name="Ohm R."/>
            <person name="Pangilinan J."/>
            <person name="Pereira M."/>
            <person name="Perotto S."/>
            <person name="Peter M."/>
            <person name="Riley R."/>
            <person name="Sitrit Y."/>
            <person name="Stielow B."/>
            <person name="Szollosi G."/>
            <person name="Zifcakova L."/>
            <person name="Stursova M."/>
            <person name="Spatafora J.W."/>
            <person name="Tedersoo L."/>
            <person name="Vaario L.-M."/>
            <person name="Yamada A."/>
            <person name="Yan M."/>
            <person name="Wang P."/>
            <person name="Xu J."/>
            <person name="Bruns T."/>
            <person name="Baldrian P."/>
            <person name="Vilgalys R."/>
            <person name="Henrissat B."/>
            <person name="Grigoriev I.V."/>
            <person name="Hibbett D."/>
            <person name="Nagy L.G."/>
            <person name="Martin F.M."/>
        </authorList>
    </citation>
    <scope>NUCLEOTIDE SEQUENCE</scope>
    <source>
        <strain evidence="1">P2</strain>
    </source>
</reference>
<accession>A0ACB6YXJ9</accession>
<reference evidence="1" key="2">
    <citation type="journal article" date="2020" name="Nat. Commun.">
        <title>Large-scale genome sequencing of mycorrhizal fungi provides insights into the early evolution of symbiotic traits.</title>
        <authorList>
            <person name="Miyauchi S."/>
            <person name="Kiss E."/>
            <person name="Kuo A."/>
            <person name="Drula E."/>
            <person name="Kohler A."/>
            <person name="Sanchez-Garcia M."/>
            <person name="Morin E."/>
            <person name="Andreopoulos B."/>
            <person name="Barry K.W."/>
            <person name="Bonito G."/>
            <person name="Buee M."/>
            <person name="Carver A."/>
            <person name="Chen C."/>
            <person name="Cichocki N."/>
            <person name="Clum A."/>
            <person name="Culley D."/>
            <person name="Crous P.W."/>
            <person name="Fauchery L."/>
            <person name="Girlanda M."/>
            <person name="Hayes R.D."/>
            <person name="Keri Z."/>
            <person name="LaButti K."/>
            <person name="Lipzen A."/>
            <person name="Lombard V."/>
            <person name="Magnuson J."/>
            <person name="Maillard F."/>
            <person name="Murat C."/>
            <person name="Nolan M."/>
            <person name="Ohm R.A."/>
            <person name="Pangilinan J."/>
            <person name="Pereira M.F."/>
            <person name="Perotto S."/>
            <person name="Peter M."/>
            <person name="Pfister S."/>
            <person name="Riley R."/>
            <person name="Sitrit Y."/>
            <person name="Stielow J.B."/>
            <person name="Szollosi G."/>
            <person name="Zifcakova L."/>
            <person name="Stursova M."/>
            <person name="Spatafora J.W."/>
            <person name="Tedersoo L."/>
            <person name="Vaario L.M."/>
            <person name="Yamada A."/>
            <person name="Yan M."/>
            <person name="Wang P."/>
            <person name="Xu J."/>
            <person name="Bruns T."/>
            <person name="Baldrian P."/>
            <person name="Vilgalys R."/>
            <person name="Dunand C."/>
            <person name="Henrissat B."/>
            <person name="Grigoriev I.V."/>
            <person name="Hibbett D."/>
            <person name="Nagy L.G."/>
            <person name="Martin F.M."/>
        </authorList>
    </citation>
    <scope>NUCLEOTIDE SEQUENCE</scope>
    <source>
        <strain evidence="1">P2</strain>
    </source>
</reference>
<comment type="caution">
    <text evidence="1">The sequence shown here is derived from an EMBL/GenBank/DDBJ whole genome shotgun (WGS) entry which is preliminary data.</text>
</comment>
<keyword evidence="2" id="KW-1185">Reference proteome</keyword>
<dbReference type="Proteomes" id="UP000886501">
    <property type="component" value="Unassembled WGS sequence"/>
</dbReference>
<dbReference type="EMBL" id="MU119050">
    <property type="protein sequence ID" value="KAF9641865.1"/>
    <property type="molecule type" value="Genomic_DNA"/>
</dbReference>
<name>A0ACB6YXJ9_THEGA</name>
<evidence type="ECO:0000313" key="1">
    <source>
        <dbReference type="EMBL" id="KAF9641865.1"/>
    </source>
</evidence>